<sequence>MSQLSSVESSPQSSPTPGLDPTLQAVLGNLDVNLEEELTRFRRQRPGKKMLYTNGSSRPKVDKSLDLISVKATGGRNLGAENKASAASNNPTPGGVEDLNEQRNIPAAAIASDVETNVSAAVATNYTQAAAPGATLIQPDDYLQSSEALLKNLTAEPENPFTPEQPERESDGLLSPLGIGSMLLLLLASATLGYVVMNPASVSHLNRLFEPQKPKVAENTPKTAAAGGNASVVRGIPTSPNLAAEEFGELTLRSLSTVEPRVAAIPTPAPRPQIPVNTPATIPSAVPGNVPLDLSRSLLPQPVESGSLPLPTSAPTPATRQTGAKPARAGENRYLVVMDYNGSRSLTQARKVAANAFVRRLPDGTRIQLASFPTASEARAKVQQLQKQGVSAQLYRRP</sequence>
<feature type="region of interest" description="Disordered" evidence="1">
    <location>
        <begin position="79"/>
        <end position="99"/>
    </location>
</feature>
<dbReference type="RefSeq" id="WP_226577632.1">
    <property type="nucleotide sequence ID" value="NZ_BLAY01000020.1"/>
</dbReference>
<name>A0AAV3X8K2_9CYAN</name>
<feature type="region of interest" description="Disordered" evidence="1">
    <location>
        <begin position="299"/>
        <end position="327"/>
    </location>
</feature>
<evidence type="ECO:0000313" key="2">
    <source>
        <dbReference type="EMBL" id="GET36971.1"/>
    </source>
</evidence>
<evidence type="ECO:0008006" key="4">
    <source>
        <dbReference type="Google" id="ProtNLM"/>
    </source>
</evidence>
<proteinExistence type="predicted"/>
<dbReference type="AlphaFoldDB" id="A0AAV3X8K2"/>
<accession>A0AAV3X8K2</accession>
<comment type="caution">
    <text evidence="2">The sequence shown here is derived from an EMBL/GenBank/DDBJ whole genome shotgun (WGS) entry which is preliminary data.</text>
</comment>
<feature type="compositionally biased region" description="Low complexity" evidence="1">
    <location>
        <begin position="307"/>
        <end position="319"/>
    </location>
</feature>
<reference evidence="2" key="1">
    <citation type="submission" date="2019-10" db="EMBL/GenBank/DDBJ databases">
        <title>Draft genome sequece of Microseira wollei NIES-4236.</title>
        <authorList>
            <person name="Yamaguchi H."/>
            <person name="Suzuki S."/>
            <person name="Kawachi M."/>
        </authorList>
    </citation>
    <scope>NUCLEOTIDE SEQUENCE</scope>
    <source>
        <strain evidence="2">NIES-4236</strain>
    </source>
</reference>
<gene>
    <name evidence="2" type="ORF">MiSe_17240</name>
</gene>
<dbReference type="Proteomes" id="UP001050975">
    <property type="component" value="Unassembled WGS sequence"/>
</dbReference>
<organism evidence="2 3">
    <name type="scientific">Microseira wollei NIES-4236</name>
    <dbReference type="NCBI Taxonomy" id="2530354"/>
    <lineage>
        <taxon>Bacteria</taxon>
        <taxon>Bacillati</taxon>
        <taxon>Cyanobacteriota</taxon>
        <taxon>Cyanophyceae</taxon>
        <taxon>Oscillatoriophycideae</taxon>
        <taxon>Aerosakkonematales</taxon>
        <taxon>Aerosakkonemataceae</taxon>
        <taxon>Microseira</taxon>
    </lineage>
</organism>
<evidence type="ECO:0000313" key="3">
    <source>
        <dbReference type="Proteomes" id="UP001050975"/>
    </source>
</evidence>
<keyword evidence="3" id="KW-1185">Reference proteome</keyword>
<feature type="region of interest" description="Disordered" evidence="1">
    <location>
        <begin position="43"/>
        <end position="63"/>
    </location>
</feature>
<dbReference type="EMBL" id="BLAY01000020">
    <property type="protein sequence ID" value="GET36971.1"/>
    <property type="molecule type" value="Genomic_DNA"/>
</dbReference>
<evidence type="ECO:0000256" key="1">
    <source>
        <dbReference type="SAM" id="MobiDB-lite"/>
    </source>
</evidence>
<feature type="compositionally biased region" description="Low complexity" evidence="1">
    <location>
        <begin position="1"/>
        <end position="15"/>
    </location>
</feature>
<feature type="region of interest" description="Disordered" evidence="1">
    <location>
        <begin position="1"/>
        <end position="23"/>
    </location>
</feature>
<protein>
    <recommendedName>
        <fullName evidence="4">SPOR domain-containing protein</fullName>
    </recommendedName>
</protein>